<proteinExistence type="predicted"/>
<dbReference type="InterPro" id="IPR036412">
    <property type="entry name" value="HAD-like_sf"/>
</dbReference>
<keyword evidence="2" id="KW-1185">Reference proteome</keyword>
<dbReference type="NCBIfam" id="TIGR01484">
    <property type="entry name" value="HAD-SF-IIB"/>
    <property type="match status" value="1"/>
</dbReference>
<dbReference type="Proteomes" id="UP000187550">
    <property type="component" value="Unassembled WGS sequence"/>
</dbReference>
<dbReference type="GO" id="GO:0016791">
    <property type="term" value="F:phosphatase activity"/>
    <property type="evidence" value="ECO:0007669"/>
    <property type="project" value="TreeGrafter"/>
</dbReference>
<accession>A0A1U7PR43</accession>
<organism evidence="1 2">
    <name type="scientific">Edaphobacillus lindanitolerans</name>
    <dbReference type="NCBI Taxonomy" id="550447"/>
    <lineage>
        <taxon>Bacteria</taxon>
        <taxon>Bacillati</taxon>
        <taxon>Bacillota</taxon>
        <taxon>Bacilli</taxon>
        <taxon>Bacillales</taxon>
        <taxon>Bacillaceae</taxon>
        <taxon>Edaphobacillus</taxon>
    </lineage>
</organism>
<name>A0A1U7PR43_9BACI</name>
<sequence length="261" mass="28807">MNFVFDLDGTICFKGQPVSDKILDALAELTEKGHQVIFASARPIRDMLPVLRGDFHRHVLIGGNGSLISDRGEIVHSAAFSPEEFIEITRLIDEFEATFLIDGDWDYAYTGPADHPILQNVDPAKLAERVALDTLASVVKVLILTSRDHGQLAERLTQLDVYVNRHGNEEVLDISPKGIHKWSALKTLGIEKEGYVAFGNDANDITMFENAVHTVMIGHHDQLAPLAKESVIGEGELEQKIAEKIREVAEGHSSADRPVIV</sequence>
<dbReference type="Gene3D" id="3.40.50.1000">
    <property type="entry name" value="HAD superfamily/HAD-like"/>
    <property type="match status" value="1"/>
</dbReference>
<dbReference type="InterPro" id="IPR023214">
    <property type="entry name" value="HAD_sf"/>
</dbReference>
<dbReference type="GO" id="GO:0000287">
    <property type="term" value="F:magnesium ion binding"/>
    <property type="evidence" value="ECO:0007669"/>
    <property type="project" value="TreeGrafter"/>
</dbReference>
<reference evidence="2" key="1">
    <citation type="submission" date="2017-01" db="EMBL/GenBank/DDBJ databases">
        <authorList>
            <person name="Varghese N."/>
            <person name="Submissions S."/>
        </authorList>
    </citation>
    <scope>NUCLEOTIDE SEQUENCE [LARGE SCALE GENOMIC DNA]</scope>
    <source>
        <strain evidence="2">MNA4</strain>
    </source>
</reference>
<evidence type="ECO:0008006" key="3">
    <source>
        <dbReference type="Google" id="ProtNLM"/>
    </source>
</evidence>
<dbReference type="EMBL" id="FTPL01000005">
    <property type="protein sequence ID" value="SIT92883.1"/>
    <property type="molecule type" value="Genomic_DNA"/>
</dbReference>
<dbReference type="SUPFAM" id="SSF56784">
    <property type="entry name" value="HAD-like"/>
    <property type="match status" value="1"/>
</dbReference>
<dbReference type="AlphaFoldDB" id="A0A1U7PR43"/>
<evidence type="ECO:0000313" key="2">
    <source>
        <dbReference type="Proteomes" id="UP000187550"/>
    </source>
</evidence>
<evidence type="ECO:0000313" key="1">
    <source>
        <dbReference type="EMBL" id="SIT92883.1"/>
    </source>
</evidence>
<dbReference type="PANTHER" id="PTHR10000:SF53">
    <property type="entry name" value="5-AMINO-6-(5-PHOSPHO-D-RIBITYLAMINO)URACIL PHOSPHATASE YBJI-RELATED"/>
    <property type="match status" value="1"/>
</dbReference>
<dbReference type="PANTHER" id="PTHR10000">
    <property type="entry name" value="PHOSPHOSERINE PHOSPHATASE"/>
    <property type="match status" value="1"/>
</dbReference>
<protein>
    <recommendedName>
        <fullName evidence="3">Cof subfamily of IIB subfamily of haloacid dehalogenase superfamily/HAD-superfamily hydrolase, subfamily IIB</fullName>
    </recommendedName>
</protein>
<gene>
    <name evidence="1" type="ORF">SAMN05428946_2879</name>
</gene>
<dbReference type="Gene3D" id="3.30.1240.10">
    <property type="match status" value="1"/>
</dbReference>
<dbReference type="OrthoDB" id="1650327at2"/>
<dbReference type="RefSeq" id="WP_076760089.1">
    <property type="nucleotide sequence ID" value="NZ_FTPL01000005.1"/>
</dbReference>
<dbReference type="STRING" id="550447.SAMN05428946_2879"/>
<dbReference type="Pfam" id="PF08282">
    <property type="entry name" value="Hydrolase_3"/>
    <property type="match status" value="1"/>
</dbReference>
<dbReference type="InterPro" id="IPR006379">
    <property type="entry name" value="HAD-SF_hydro_IIB"/>
</dbReference>
<dbReference type="GO" id="GO:0005829">
    <property type="term" value="C:cytosol"/>
    <property type="evidence" value="ECO:0007669"/>
    <property type="project" value="TreeGrafter"/>
</dbReference>